<sequence length="228" mass="25020">MSDTTTSQPKTPSPPPQTFDYLLVLDFEATCDENNPTFPNEIIEFPIVVLSTRTLSTTTEFRTHIRPTINPTLTQFCTSLTGITQDVVDAADPFDIAFPRVVAFLKNLQGKEPDAKFAFVTCGDWDLKTMLPLQLNHSNILASSVSPLFSKWINIKIPCFDYLAGLDGVISNKKKKKGTRLGMAGMLEKLGLPLVGRHHCGIDDARNIAAIAKALVEKGVILDITGSR</sequence>
<evidence type="ECO:0000256" key="3">
    <source>
        <dbReference type="ARBA" id="ARBA00022839"/>
    </source>
</evidence>
<name>A0AAD5WYJ6_9FUNG</name>
<dbReference type="SUPFAM" id="SSF53098">
    <property type="entry name" value="Ribonuclease H-like"/>
    <property type="match status" value="1"/>
</dbReference>
<dbReference type="PANTHER" id="PTHR23044">
    <property type="entry name" value="3'-5' EXONUCLEASE ERI1-RELATED"/>
    <property type="match status" value="1"/>
</dbReference>
<dbReference type="EMBL" id="JADGJD010001190">
    <property type="protein sequence ID" value="KAJ3046175.1"/>
    <property type="molecule type" value="Genomic_DNA"/>
</dbReference>
<gene>
    <name evidence="5" type="primary">TRPT1</name>
    <name evidence="5" type="ORF">HK097_000987</name>
</gene>
<keyword evidence="3" id="KW-0269">Exonuclease</keyword>
<evidence type="ECO:0000256" key="1">
    <source>
        <dbReference type="ARBA" id="ARBA00022722"/>
    </source>
</evidence>
<keyword evidence="2" id="KW-0378">Hydrolase</keyword>
<dbReference type="CDD" id="cd06133">
    <property type="entry name" value="ERI-1_3'hExo_like"/>
    <property type="match status" value="1"/>
</dbReference>
<reference evidence="5" key="1">
    <citation type="submission" date="2020-05" db="EMBL/GenBank/DDBJ databases">
        <title>Phylogenomic resolution of chytrid fungi.</title>
        <authorList>
            <person name="Stajich J.E."/>
            <person name="Amses K."/>
            <person name="Simmons R."/>
            <person name="Seto K."/>
            <person name="Myers J."/>
            <person name="Bonds A."/>
            <person name="Quandt C.A."/>
            <person name="Barry K."/>
            <person name="Liu P."/>
            <person name="Grigoriev I."/>
            <person name="Longcore J.E."/>
            <person name="James T.Y."/>
        </authorList>
    </citation>
    <scope>NUCLEOTIDE SEQUENCE</scope>
    <source>
        <strain evidence="5">JEL0318</strain>
    </source>
</reference>
<dbReference type="InterPro" id="IPR047201">
    <property type="entry name" value="ERI-1_3'hExo-like"/>
</dbReference>
<organism evidence="5 6">
    <name type="scientific">Rhizophlyctis rosea</name>
    <dbReference type="NCBI Taxonomy" id="64517"/>
    <lineage>
        <taxon>Eukaryota</taxon>
        <taxon>Fungi</taxon>
        <taxon>Fungi incertae sedis</taxon>
        <taxon>Chytridiomycota</taxon>
        <taxon>Chytridiomycota incertae sedis</taxon>
        <taxon>Chytridiomycetes</taxon>
        <taxon>Rhizophlyctidales</taxon>
        <taxon>Rhizophlyctidaceae</taxon>
        <taxon>Rhizophlyctis</taxon>
    </lineage>
</organism>
<feature type="domain" description="Exonuclease" evidence="4">
    <location>
        <begin position="21"/>
        <end position="221"/>
    </location>
</feature>
<keyword evidence="6" id="KW-1185">Reference proteome</keyword>
<comment type="caution">
    <text evidence="5">The sequence shown here is derived from an EMBL/GenBank/DDBJ whole genome shotgun (WGS) entry which is preliminary data.</text>
</comment>
<dbReference type="InterPro" id="IPR051274">
    <property type="entry name" value="3-5_Exoribonuclease"/>
</dbReference>
<dbReference type="SMART" id="SM00479">
    <property type="entry name" value="EXOIII"/>
    <property type="match status" value="1"/>
</dbReference>
<dbReference type="Proteomes" id="UP001212841">
    <property type="component" value="Unassembled WGS sequence"/>
</dbReference>
<dbReference type="AlphaFoldDB" id="A0AAD5WYJ6"/>
<evidence type="ECO:0000256" key="2">
    <source>
        <dbReference type="ARBA" id="ARBA00022801"/>
    </source>
</evidence>
<dbReference type="InterPro" id="IPR036397">
    <property type="entry name" value="RNaseH_sf"/>
</dbReference>
<protein>
    <submittedName>
        <fullName evidence="5">tRNA 2'-phosphotransferase 1</fullName>
    </submittedName>
</protein>
<proteinExistence type="predicted"/>
<accession>A0AAD5WYJ6</accession>
<evidence type="ECO:0000313" key="6">
    <source>
        <dbReference type="Proteomes" id="UP001212841"/>
    </source>
</evidence>
<dbReference type="InterPro" id="IPR012337">
    <property type="entry name" value="RNaseH-like_sf"/>
</dbReference>
<keyword evidence="1" id="KW-0540">Nuclease</keyword>
<dbReference type="Gene3D" id="3.30.420.10">
    <property type="entry name" value="Ribonuclease H-like superfamily/Ribonuclease H"/>
    <property type="match status" value="1"/>
</dbReference>
<dbReference type="PANTHER" id="PTHR23044:SF61">
    <property type="entry name" value="3'-5' EXORIBONUCLEASE 1-RELATED"/>
    <property type="match status" value="1"/>
</dbReference>
<evidence type="ECO:0000259" key="4">
    <source>
        <dbReference type="SMART" id="SM00479"/>
    </source>
</evidence>
<evidence type="ECO:0000313" key="5">
    <source>
        <dbReference type="EMBL" id="KAJ3046175.1"/>
    </source>
</evidence>
<dbReference type="GO" id="GO:0003676">
    <property type="term" value="F:nucleic acid binding"/>
    <property type="evidence" value="ECO:0007669"/>
    <property type="project" value="InterPro"/>
</dbReference>
<dbReference type="InterPro" id="IPR013520">
    <property type="entry name" value="Ribonucl_H"/>
</dbReference>
<dbReference type="Pfam" id="PF00929">
    <property type="entry name" value="RNase_T"/>
    <property type="match status" value="1"/>
</dbReference>
<dbReference type="GO" id="GO:0000175">
    <property type="term" value="F:3'-5'-RNA exonuclease activity"/>
    <property type="evidence" value="ECO:0007669"/>
    <property type="project" value="InterPro"/>
</dbReference>